<evidence type="ECO:0000313" key="14">
    <source>
        <dbReference type="EMBL" id="ADQ18656.1"/>
    </source>
</evidence>
<keyword evidence="5" id="KW-0547">Nucleotide-binding</keyword>
<keyword evidence="4" id="KW-0808">Transferase</keyword>
<keyword evidence="7" id="KW-0067">ATP-binding</keyword>
<feature type="transmembrane region" description="Helical" evidence="11">
    <location>
        <begin position="395"/>
        <end position="415"/>
    </location>
</feature>
<keyword evidence="11" id="KW-0472">Membrane</keyword>
<dbReference type="SMART" id="SM00387">
    <property type="entry name" value="HATPase_c"/>
    <property type="match status" value="1"/>
</dbReference>
<dbReference type="Pfam" id="PF02518">
    <property type="entry name" value="HATPase_c"/>
    <property type="match status" value="1"/>
</dbReference>
<dbReference type="Gene3D" id="3.30.565.10">
    <property type="entry name" value="Histidine kinase-like ATPase, C-terminal domain"/>
    <property type="match status" value="1"/>
</dbReference>
<keyword evidence="15" id="KW-1185">Reference proteome</keyword>
<dbReference type="Proteomes" id="UP000007435">
    <property type="component" value="Chromosome"/>
</dbReference>
<accession>E4RTB8</accession>
<keyword evidence="9" id="KW-0802">TPR repeat</keyword>
<evidence type="ECO:0000256" key="7">
    <source>
        <dbReference type="ARBA" id="ARBA00022840"/>
    </source>
</evidence>
<dbReference type="PROSITE" id="PS50109">
    <property type="entry name" value="HIS_KIN"/>
    <property type="match status" value="1"/>
</dbReference>
<evidence type="ECO:0000313" key="15">
    <source>
        <dbReference type="Proteomes" id="UP000007435"/>
    </source>
</evidence>
<evidence type="ECO:0000256" key="2">
    <source>
        <dbReference type="ARBA" id="ARBA00012438"/>
    </source>
</evidence>
<keyword evidence="10" id="KW-0175">Coiled coil</keyword>
<keyword evidence="11" id="KW-1133">Transmembrane helix</keyword>
<protein>
    <recommendedName>
        <fullName evidence="2">histidine kinase</fullName>
        <ecNumber evidence="2">2.7.13.3</ecNumber>
    </recommendedName>
</protein>
<dbReference type="PROSITE" id="PS50005">
    <property type="entry name" value="TPR"/>
    <property type="match status" value="2"/>
</dbReference>
<evidence type="ECO:0000256" key="8">
    <source>
        <dbReference type="ARBA" id="ARBA00023012"/>
    </source>
</evidence>
<dbReference type="PANTHER" id="PTHR24421:SF10">
    <property type="entry name" value="NITRATE_NITRITE SENSOR PROTEIN NARQ"/>
    <property type="match status" value="1"/>
</dbReference>
<dbReference type="EMBL" id="CP002305">
    <property type="protein sequence ID" value="ADQ18656.1"/>
    <property type="molecule type" value="Genomic_DNA"/>
</dbReference>
<keyword evidence="6 14" id="KW-0418">Kinase</keyword>
<feature type="repeat" description="TPR" evidence="9">
    <location>
        <begin position="198"/>
        <end position="231"/>
    </location>
</feature>
<dbReference type="Gene3D" id="1.20.5.1930">
    <property type="match status" value="1"/>
</dbReference>
<keyword evidence="12" id="KW-0732">Signal</keyword>
<organism evidence="14 15">
    <name type="scientific">Leadbetterella byssophila (strain DSM 17132 / JCM 16389 / KACC 11308 / NBRC 106382 / 4M15)</name>
    <dbReference type="NCBI Taxonomy" id="649349"/>
    <lineage>
        <taxon>Bacteria</taxon>
        <taxon>Pseudomonadati</taxon>
        <taxon>Bacteroidota</taxon>
        <taxon>Cytophagia</taxon>
        <taxon>Cytophagales</taxon>
        <taxon>Leadbetterellaceae</taxon>
        <taxon>Leadbetterella</taxon>
    </lineage>
</organism>
<dbReference type="InterPro" id="IPR011990">
    <property type="entry name" value="TPR-like_helical_dom_sf"/>
</dbReference>
<dbReference type="SUPFAM" id="SSF55874">
    <property type="entry name" value="ATPase domain of HSP90 chaperone/DNA topoisomerase II/histidine kinase"/>
    <property type="match status" value="1"/>
</dbReference>
<dbReference type="PANTHER" id="PTHR24421">
    <property type="entry name" value="NITRATE/NITRITE SENSOR PROTEIN NARX-RELATED"/>
    <property type="match status" value="1"/>
</dbReference>
<keyword evidence="8" id="KW-0902">Two-component regulatory system</keyword>
<evidence type="ECO:0000256" key="10">
    <source>
        <dbReference type="SAM" id="Coils"/>
    </source>
</evidence>
<feature type="coiled-coil region" evidence="10">
    <location>
        <begin position="353"/>
        <end position="380"/>
    </location>
</feature>
<evidence type="ECO:0000256" key="12">
    <source>
        <dbReference type="SAM" id="SignalP"/>
    </source>
</evidence>
<dbReference type="Pfam" id="PF07730">
    <property type="entry name" value="HisKA_3"/>
    <property type="match status" value="1"/>
</dbReference>
<name>E4RTB8_LEAB4</name>
<dbReference type="eggNOG" id="COG0457">
    <property type="taxonomic scope" value="Bacteria"/>
</dbReference>
<reference evidence="14 15" key="2">
    <citation type="journal article" date="2011" name="Stand. Genomic Sci.">
        <title>Complete genome sequence of Leadbetterella byssophila type strain (4M15).</title>
        <authorList>
            <person name="Abt B."/>
            <person name="Teshima H."/>
            <person name="Lucas S."/>
            <person name="Lapidus A."/>
            <person name="Del Rio T.G."/>
            <person name="Nolan M."/>
            <person name="Tice H."/>
            <person name="Cheng J.F."/>
            <person name="Pitluck S."/>
            <person name="Liolios K."/>
            <person name="Pagani I."/>
            <person name="Ivanova N."/>
            <person name="Mavromatis K."/>
            <person name="Pati A."/>
            <person name="Tapia R."/>
            <person name="Han C."/>
            <person name="Goodwin L."/>
            <person name="Chen A."/>
            <person name="Palaniappan K."/>
            <person name="Land M."/>
            <person name="Hauser L."/>
            <person name="Chang Y.J."/>
            <person name="Jeffries C.D."/>
            <person name="Rohde M."/>
            <person name="Goker M."/>
            <person name="Tindall B.J."/>
            <person name="Detter J.C."/>
            <person name="Woyke T."/>
            <person name="Bristow J."/>
            <person name="Eisen J.A."/>
            <person name="Markowitz V."/>
            <person name="Hugenholtz P."/>
            <person name="Klenk H.P."/>
            <person name="Kyrpides N.C."/>
        </authorList>
    </citation>
    <scope>NUCLEOTIDE SEQUENCE [LARGE SCALE GENOMIC DNA]</scope>
    <source>
        <strain evidence="15">DSM 17132 / JCM 16389 / KACC 11308 / NBRC 106382 / 4M15</strain>
    </source>
</reference>
<sequence length="620" mass="70492">MKTFLLLFLIPFTSAYSQTHLMDSLQNVIRKNGEDTNAVIAYRALAGLSINTDLEKGILYAKKGVELGKKLGFDKGVAGCYLNMSSLFSSLGKQDSAFIYNDLAIQYAKKVGEPGRVGLVYLNRADLMMKVERFKEALIFCDSGRVYAEKAGREDLIARAYANVGNIYYLQNNYRDSQGYYEKAFPLFQKTGHVRMLGIIKNNIGNVHKHLGQYELAVKDFKEALKHAEDAQDKISLPMYYSNLSDVYAEMKNWKEAEKNGDISLKYARSTNNNHQIAFSQLLLSKVYLNTHRYEQSLKAATEALAISEADGNLDQQESATQLLSDTYHKMGRIEDAYVFALKNKTLNDSLNKSRFEADVAKLQTEYETQQKESQILLLEKENQLHQQKLKKNQLIIIGSVLLSLMALASIGLLISRNKARQRTRELEIRTTLASDLHDEVGSSLSSIFLLSQVIKNQQNQDRKEELFETLTRNVKETVDQVRDMVWMVKPDEESQLAQRMERFAYDICNGLEMELDLKLEEVQDLNMEQRRNIYLIFKEAVNNAVKYSGGSLLQVLLKQSGHSIILQVSDNGKGFDPNSPKNGNGLRNMRRRAEELQAKLDIHSSPGQGTMIHLEYHPN</sequence>
<dbReference type="GO" id="GO:0046983">
    <property type="term" value="F:protein dimerization activity"/>
    <property type="evidence" value="ECO:0007669"/>
    <property type="project" value="InterPro"/>
</dbReference>
<evidence type="ECO:0000256" key="11">
    <source>
        <dbReference type="SAM" id="Phobius"/>
    </source>
</evidence>
<dbReference type="RefSeq" id="WP_013409688.1">
    <property type="nucleotide sequence ID" value="NC_014655.1"/>
</dbReference>
<dbReference type="KEGG" id="lby:Lbys_2994"/>
<dbReference type="InterPro" id="IPR019734">
    <property type="entry name" value="TPR_rpt"/>
</dbReference>
<dbReference type="eggNOG" id="COG4585">
    <property type="taxonomic scope" value="Bacteria"/>
</dbReference>
<dbReference type="HOGENOM" id="CLU_000445_106_2_10"/>
<dbReference type="STRING" id="649349.Lbys_2994"/>
<dbReference type="InterPro" id="IPR011712">
    <property type="entry name" value="Sig_transdc_His_kin_sub3_dim/P"/>
</dbReference>
<evidence type="ECO:0000256" key="1">
    <source>
        <dbReference type="ARBA" id="ARBA00000085"/>
    </source>
</evidence>
<evidence type="ECO:0000256" key="6">
    <source>
        <dbReference type="ARBA" id="ARBA00022777"/>
    </source>
</evidence>
<dbReference type="InterPro" id="IPR005467">
    <property type="entry name" value="His_kinase_dom"/>
</dbReference>
<dbReference type="CDD" id="cd16917">
    <property type="entry name" value="HATPase_UhpB-NarQ-NarX-like"/>
    <property type="match status" value="1"/>
</dbReference>
<evidence type="ECO:0000256" key="9">
    <source>
        <dbReference type="PROSITE-ProRule" id="PRU00339"/>
    </source>
</evidence>
<evidence type="ECO:0000256" key="4">
    <source>
        <dbReference type="ARBA" id="ARBA00022679"/>
    </source>
</evidence>
<dbReference type="Gene3D" id="1.25.40.10">
    <property type="entry name" value="Tetratricopeptide repeat domain"/>
    <property type="match status" value="3"/>
</dbReference>
<dbReference type="Pfam" id="PF13424">
    <property type="entry name" value="TPR_12"/>
    <property type="match status" value="1"/>
</dbReference>
<dbReference type="GO" id="GO:0016020">
    <property type="term" value="C:membrane"/>
    <property type="evidence" value="ECO:0007669"/>
    <property type="project" value="InterPro"/>
</dbReference>
<dbReference type="Pfam" id="PF13374">
    <property type="entry name" value="TPR_10"/>
    <property type="match status" value="1"/>
</dbReference>
<gene>
    <name evidence="14" type="ordered locus">Lbys_2994</name>
</gene>
<feature type="signal peptide" evidence="12">
    <location>
        <begin position="1"/>
        <end position="17"/>
    </location>
</feature>
<reference key="1">
    <citation type="submission" date="2010-11" db="EMBL/GenBank/DDBJ databases">
        <title>The complete genome of Leadbetterella byssophila DSM 17132.</title>
        <authorList>
            <consortium name="US DOE Joint Genome Institute (JGI-PGF)"/>
            <person name="Lucas S."/>
            <person name="Copeland A."/>
            <person name="Lapidus A."/>
            <person name="Glavina del Rio T."/>
            <person name="Dalin E."/>
            <person name="Tice H."/>
            <person name="Bruce D."/>
            <person name="Goodwin L."/>
            <person name="Pitluck S."/>
            <person name="Kyrpides N."/>
            <person name="Mavromatis K."/>
            <person name="Ivanova N."/>
            <person name="Teshima H."/>
            <person name="Brettin T."/>
            <person name="Detter J.C."/>
            <person name="Han C."/>
            <person name="Tapia R."/>
            <person name="Land M."/>
            <person name="Hauser L."/>
            <person name="Markowitz V."/>
            <person name="Cheng J.-F."/>
            <person name="Hugenholtz P."/>
            <person name="Woyke T."/>
            <person name="Wu D."/>
            <person name="Tindall B."/>
            <person name="Pomrenke H.G."/>
            <person name="Brambilla E."/>
            <person name="Klenk H.-P."/>
            <person name="Eisen J.A."/>
        </authorList>
    </citation>
    <scope>NUCLEOTIDE SEQUENCE [LARGE SCALE GENOMIC DNA]</scope>
    <source>
        <strain>DSM 17132</strain>
    </source>
</reference>
<evidence type="ECO:0000256" key="3">
    <source>
        <dbReference type="ARBA" id="ARBA00022553"/>
    </source>
</evidence>
<feature type="chain" id="PRO_5005673709" description="histidine kinase" evidence="12">
    <location>
        <begin position="18"/>
        <end position="620"/>
    </location>
</feature>
<dbReference type="OrthoDB" id="1523646at2"/>
<dbReference type="InterPro" id="IPR003594">
    <property type="entry name" value="HATPase_dom"/>
</dbReference>
<comment type="catalytic activity">
    <reaction evidence="1">
        <text>ATP + protein L-histidine = ADP + protein N-phospho-L-histidine.</text>
        <dbReference type="EC" id="2.7.13.3"/>
    </reaction>
</comment>
<dbReference type="SUPFAM" id="SSF48452">
    <property type="entry name" value="TPR-like"/>
    <property type="match status" value="2"/>
</dbReference>
<dbReference type="SMART" id="SM00028">
    <property type="entry name" value="TPR"/>
    <property type="match status" value="5"/>
</dbReference>
<dbReference type="InterPro" id="IPR036890">
    <property type="entry name" value="HATPase_C_sf"/>
</dbReference>
<dbReference type="GO" id="GO:0000155">
    <property type="term" value="F:phosphorelay sensor kinase activity"/>
    <property type="evidence" value="ECO:0007669"/>
    <property type="project" value="InterPro"/>
</dbReference>
<dbReference type="InterPro" id="IPR050482">
    <property type="entry name" value="Sensor_HK_TwoCompSys"/>
</dbReference>
<feature type="domain" description="Histidine kinase" evidence="13">
    <location>
        <begin position="436"/>
        <end position="620"/>
    </location>
</feature>
<evidence type="ECO:0000259" key="13">
    <source>
        <dbReference type="PROSITE" id="PS50109"/>
    </source>
</evidence>
<dbReference type="EC" id="2.7.13.3" evidence="2"/>
<evidence type="ECO:0000256" key="5">
    <source>
        <dbReference type="ARBA" id="ARBA00022741"/>
    </source>
</evidence>
<keyword evidence="11" id="KW-0812">Transmembrane</keyword>
<proteinExistence type="predicted"/>
<feature type="repeat" description="TPR" evidence="9">
    <location>
        <begin position="158"/>
        <end position="191"/>
    </location>
</feature>
<dbReference type="AlphaFoldDB" id="E4RTB8"/>
<dbReference type="GO" id="GO:0005524">
    <property type="term" value="F:ATP binding"/>
    <property type="evidence" value="ECO:0007669"/>
    <property type="project" value="UniProtKB-KW"/>
</dbReference>
<keyword evidence="3" id="KW-0597">Phosphoprotein</keyword>